<organism evidence="17 18">
    <name type="scientific">Batrachochytrium salamandrivorans</name>
    <dbReference type="NCBI Taxonomy" id="1357716"/>
    <lineage>
        <taxon>Eukaryota</taxon>
        <taxon>Fungi</taxon>
        <taxon>Fungi incertae sedis</taxon>
        <taxon>Chytridiomycota</taxon>
        <taxon>Chytridiomycota incertae sedis</taxon>
        <taxon>Chytridiomycetes</taxon>
        <taxon>Rhizophydiales</taxon>
        <taxon>Rhizophydiales incertae sedis</taxon>
        <taxon>Batrachochytrium</taxon>
    </lineage>
</organism>
<evidence type="ECO:0000256" key="13">
    <source>
        <dbReference type="ARBA" id="ARBA00047995"/>
    </source>
</evidence>
<dbReference type="Pfam" id="PF26066">
    <property type="entry name" value="MCM9_N"/>
    <property type="match status" value="1"/>
</dbReference>
<evidence type="ECO:0000256" key="9">
    <source>
        <dbReference type="ARBA" id="ARBA00023125"/>
    </source>
</evidence>
<dbReference type="Pfam" id="PF00493">
    <property type="entry name" value="MCM"/>
    <property type="match status" value="1"/>
</dbReference>
<dbReference type="SUPFAM" id="SSF52540">
    <property type="entry name" value="P-loop containing nucleoside triphosphate hydrolases"/>
    <property type="match status" value="1"/>
</dbReference>
<evidence type="ECO:0000256" key="15">
    <source>
        <dbReference type="SAM" id="MobiDB-lite"/>
    </source>
</evidence>
<dbReference type="EMBL" id="JAFCIX010000328">
    <property type="protein sequence ID" value="KAH6594837.1"/>
    <property type="molecule type" value="Genomic_DNA"/>
</dbReference>
<feature type="region of interest" description="Disordered" evidence="15">
    <location>
        <begin position="1250"/>
        <end position="1288"/>
    </location>
</feature>
<evidence type="ECO:0000256" key="14">
    <source>
        <dbReference type="RuleBase" id="RU004070"/>
    </source>
</evidence>
<feature type="domain" description="MCM C-terminal AAA(+) ATPase" evidence="16">
    <location>
        <begin position="330"/>
        <end position="532"/>
    </location>
</feature>
<evidence type="ECO:0000256" key="11">
    <source>
        <dbReference type="ARBA" id="ARBA00023242"/>
    </source>
</evidence>
<gene>
    <name evidence="17" type="ORF">BASA50_006311</name>
</gene>
<dbReference type="PANTHER" id="PTHR11630">
    <property type="entry name" value="DNA REPLICATION LICENSING FACTOR MCM FAMILY MEMBER"/>
    <property type="match status" value="1"/>
</dbReference>
<evidence type="ECO:0000256" key="6">
    <source>
        <dbReference type="ARBA" id="ARBA00022801"/>
    </source>
</evidence>
<evidence type="ECO:0000256" key="5">
    <source>
        <dbReference type="ARBA" id="ARBA00022763"/>
    </source>
</evidence>
<evidence type="ECO:0000256" key="1">
    <source>
        <dbReference type="ARBA" id="ARBA00004123"/>
    </source>
</evidence>
<dbReference type="Pfam" id="PF17855">
    <property type="entry name" value="MCM_lid"/>
    <property type="match status" value="1"/>
</dbReference>
<dbReference type="InterPro" id="IPR033762">
    <property type="entry name" value="MCM_OB"/>
</dbReference>
<comment type="similarity">
    <text evidence="2 14">Belongs to the MCM family.</text>
</comment>
<keyword evidence="11" id="KW-0539">Nucleus</keyword>
<dbReference type="Gene3D" id="2.40.50.140">
    <property type="entry name" value="Nucleic acid-binding proteins"/>
    <property type="match status" value="1"/>
</dbReference>
<evidence type="ECO:0000256" key="3">
    <source>
        <dbReference type="ARBA" id="ARBA00012551"/>
    </source>
</evidence>
<dbReference type="Pfam" id="PF17207">
    <property type="entry name" value="MCM_OB"/>
    <property type="match status" value="1"/>
</dbReference>
<keyword evidence="8 14" id="KW-0067">ATP-binding</keyword>
<comment type="catalytic activity">
    <reaction evidence="13">
        <text>ATP + H2O = ADP + phosphate + H(+)</text>
        <dbReference type="Rhea" id="RHEA:13065"/>
        <dbReference type="ChEBI" id="CHEBI:15377"/>
        <dbReference type="ChEBI" id="CHEBI:15378"/>
        <dbReference type="ChEBI" id="CHEBI:30616"/>
        <dbReference type="ChEBI" id="CHEBI:43474"/>
        <dbReference type="ChEBI" id="CHEBI:456216"/>
        <dbReference type="EC" id="3.6.4.12"/>
    </reaction>
</comment>
<dbReference type="EC" id="3.6.4.12" evidence="3"/>
<dbReference type="InterPro" id="IPR012340">
    <property type="entry name" value="NA-bd_OB-fold"/>
</dbReference>
<evidence type="ECO:0000256" key="12">
    <source>
        <dbReference type="ARBA" id="ARBA00042301"/>
    </source>
</evidence>
<proteinExistence type="inferred from homology"/>
<evidence type="ECO:0000256" key="2">
    <source>
        <dbReference type="ARBA" id="ARBA00008010"/>
    </source>
</evidence>
<dbReference type="SMART" id="SM00382">
    <property type="entry name" value="AAA"/>
    <property type="match status" value="1"/>
</dbReference>
<evidence type="ECO:0000313" key="18">
    <source>
        <dbReference type="Proteomes" id="UP001648503"/>
    </source>
</evidence>
<dbReference type="SUPFAM" id="SSF50249">
    <property type="entry name" value="Nucleic acid-binding proteins"/>
    <property type="match status" value="1"/>
</dbReference>
<dbReference type="Gene3D" id="3.40.50.300">
    <property type="entry name" value="P-loop containing nucleotide triphosphate hydrolases"/>
    <property type="match status" value="1"/>
</dbReference>
<dbReference type="SMART" id="SM00350">
    <property type="entry name" value="MCM"/>
    <property type="match status" value="1"/>
</dbReference>
<dbReference type="InterPro" id="IPR031327">
    <property type="entry name" value="MCM"/>
</dbReference>
<dbReference type="InterPro" id="IPR058768">
    <property type="entry name" value="MCM9_N"/>
</dbReference>
<evidence type="ECO:0000256" key="10">
    <source>
        <dbReference type="ARBA" id="ARBA00023204"/>
    </source>
</evidence>
<comment type="subcellular location">
    <subcellularLocation>
        <location evidence="1">Nucleus</location>
    </subcellularLocation>
</comment>
<name>A0ABQ8FAF9_9FUNG</name>
<protein>
    <recommendedName>
        <fullName evidence="3">DNA helicase</fullName>
        <ecNumber evidence="3">3.6.4.12</ecNumber>
    </recommendedName>
    <alternativeName>
        <fullName evidence="12">Minichromosome maintenance 9</fullName>
    </alternativeName>
</protein>
<keyword evidence="6" id="KW-0378">Hydrolase</keyword>
<evidence type="ECO:0000256" key="7">
    <source>
        <dbReference type="ARBA" id="ARBA00022806"/>
    </source>
</evidence>
<comment type="caution">
    <text evidence="17">The sequence shown here is derived from an EMBL/GenBank/DDBJ whole genome shotgun (WGS) entry which is preliminary data.</text>
</comment>
<accession>A0ABQ8FAF9</accession>
<dbReference type="InterPro" id="IPR041562">
    <property type="entry name" value="MCM_lid"/>
</dbReference>
<feature type="compositionally biased region" description="Polar residues" evidence="15">
    <location>
        <begin position="979"/>
        <end position="996"/>
    </location>
</feature>
<dbReference type="InterPro" id="IPR027417">
    <property type="entry name" value="P-loop_NTPase"/>
</dbReference>
<keyword evidence="18" id="KW-1185">Reference proteome</keyword>
<keyword evidence="9 14" id="KW-0238">DNA-binding</keyword>
<reference evidence="17 18" key="1">
    <citation type="submission" date="2021-02" db="EMBL/GenBank/DDBJ databases">
        <title>Variation within the Batrachochytrium salamandrivorans European outbreak.</title>
        <authorList>
            <person name="Kelly M."/>
            <person name="Pasmans F."/>
            <person name="Shea T.P."/>
            <person name="Munoz J.F."/>
            <person name="Carranza S."/>
            <person name="Cuomo C.A."/>
            <person name="Martel A."/>
        </authorList>
    </citation>
    <scope>NUCLEOTIDE SEQUENCE [LARGE SCALE GENOMIC DNA]</scope>
    <source>
        <strain evidence="17 18">AMFP18/2</strain>
    </source>
</reference>
<feature type="region of interest" description="Disordered" evidence="15">
    <location>
        <begin position="905"/>
        <end position="933"/>
    </location>
</feature>
<evidence type="ECO:0000256" key="8">
    <source>
        <dbReference type="ARBA" id="ARBA00022840"/>
    </source>
</evidence>
<feature type="region of interest" description="Disordered" evidence="15">
    <location>
        <begin position="972"/>
        <end position="998"/>
    </location>
</feature>
<sequence>MLATGSSSHHGADSNNAPTQRINYARVPDIVDQLAADLQTLHHDEIVDILAQADLLAHYSLELSLVDYIETNGFLSSLLVREPSQMLKLLNSSLVLAQQQILTLHPLSNHLTVKHNCHVRITRPNDCKELVRSRVPRCADLGRLVFFKGTVIRTGMVKMLETRKSYLCVAGCGQLFSVAYDREQHNAIAKPVKCAAERVGLEETCAGTKFAEIPNDATHLSTVCKDYQEIKVQEQVTKLAMGTIPRSIVVILEDDLVDECKAGDDIWVTGTVIRRWKSLAPNERCDIEIAMYANNIRLNNQTLTNTLLTDETKKWFEDFWIEHHDTPISGRNLIIQSFCPKVVGLFAIKIAIMLLLVGGVPKYENGLKIRGDSHILLVGDPGTGKSQFLRYAAQLSNRSVLTTGIGSTSAGLTVSANRDSGEWQLEAGALVLADRGLCCIDEFGGIRENDKAAIHEAMEQQTISVAKAGLVCKLNTRCSILASTNPKGKYDPSQGIEVNIALASPLLSRFDLILLLLDTQNPEWDQIVSSFILDTETNGRPPLATAGELWDLERLQAYICYIKETFSPKLTEDANNVLKKYYQLQRGSDLRHSARTTIRLLESLIRLAQAHARLMCQNEVLLRDAVIAISIVEASIHSMALLKSVSTMHAPFPKDPEKDYANTEAIILNRLGLVIPPSNQFEAAPFERSRNNSGRSTKAMNDIGLFSIDQDDTLLHMEHDFGTAPSSFRTLHTPFTAPYLDCRNNTQSLKPSSPHDPCRNLQEEDIDPLLVDQGSLEGLENYVSQSDVVSWPATPPAQLLLPNTDSLHEQVAEMSATFDNGEDPIFANVAFFEEPSIRKVDLESTNLIPGNEIHGSYASKRDNATLELITDIGEGVDPLITHSALSSSADRDLVDSIIVNDMEDVCESQPPPKETLSTTPPKAMTGGSPTDTLHPHPNGILQHSELPLRDMPVHHSCDTGNSESLMTRALSVGGGGENAQDTNPSAHPTTHYTHNAGTAGDLSSVLDLDDVSEDAPTGKRFGLSQFRYRPQQRQSSTFDTASNVECPSSQSEATAQVLQTAAGTSDIASTRIDMPVTTSRVDRHSDSVDALVSINVDAGATTQTYCTDTSVFSPAQNKHGSIAAILANALAGASTPQPAASTASAASAASTTASLMNMNHDMDEEMLLFDSPSPSAMWALSDNQDPLHVVRGFDQTPTSRRRGPGALPTLDQETVDLFGMDTPVSRIGSTRMTTGHSTPSPVHMLLGGMDRDSSDSASFNLGAGVGAREPSRHDVGAPLLVRKPKRFK</sequence>
<keyword evidence="5" id="KW-0227">DNA damage</keyword>
<dbReference type="InterPro" id="IPR001208">
    <property type="entry name" value="MCM_dom"/>
</dbReference>
<keyword evidence="7" id="KW-0347">Helicase</keyword>
<dbReference type="PANTHER" id="PTHR11630:SF48">
    <property type="entry name" value="DNA HELICASE MCM9"/>
    <property type="match status" value="1"/>
</dbReference>
<dbReference type="PROSITE" id="PS50051">
    <property type="entry name" value="MCM_2"/>
    <property type="match status" value="1"/>
</dbReference>
<evidence type="ECO:0000313" key="17">
    <source>
        <dbReference type="EMBL" id="KAH6594837.1"/>
    </source>
</evidence>
<evidence type="ECO:0000256" key="4">
    <source>
        <dbReference type="ARBA" id="ARBA00022741"/>
    </source>
</evidence>
<dbReference type="PRINTS" id="PR01657">
    <property type="entry name" value="MCMFAMILY"/>
</dbReference>
<dbReference type="InterPro" id="IPR003593">
    <property type="entry name" value="AAA+_ATPase"/>
</dbReference>
<evidence type="ECO:0000259" key="16">
    <source>
        <dbReference type="PROSITE" id="PS50051"/>
    </source>
</evidence>
<keyword evidence="4 14" id="KW-0547">Nucleotide-binding</keyword>
<dbReference type="Proteomes" id="UP001648503">
    <property type="component" value="Unassembled WGS sequence"/>
</dbReference>
<keyword evidence="10" id="KW-0234">DNA repair</keyword>